<organism evidence="10 11">
    <name type="scientific">Nocardioides malaquae</name>
    <dbReference type="NCBI Taxonomy" id="2773426"/>
    <lineage>
        <taxon>Bacteria</taxon>
        <taxon>Bacillati</taxon>
        <taxon>Actinomycetota</taxon>
        <taxon>Actinomycetes</taxon>
        <taxon>Propionibacteriales</taxon>
        <taxon>Nocardioidaceae</taxon>
        <taxon>Nocardioides</taxon>
    </lineage>
</organism>
<keyword evidence="7 8" id="KW-0472">Membrane</keyword>
<evidence type="ECO:0000256" key="8">
    <source>
        <dbReference type="SAM" id="Phobius"/>
    </source>
</evidence>
<feature type="domain" description="EamA" evidence="9">
    <location>
        <begin position="3"/>
        <end position="135"/>
    </location>
</feature>
<keyword evidence="4" id="KW-1003">Cell membrane</keyword>
<comment type="similarity">
    <text evidence="2">Belongs to the EamA transporter family.</text>
</comment>
<feature type="transmembrane region" description="Helical" evidence="8">
    <location>
        <begin position="202"/>
        <end position="223"/>
    </location>
</feature>
<evidence type="ECO:0000256" key="5">
    <source>
        <dbReference type="ARBA" id="ARBA00022692"/>
    </source>
</evidence>
<feature type="transmembrane region" description="Helical" evidence="8">
    <location>
        <begin position="235"/>
        <end position="253"/>
    </location>
</feature>
<dbReference type="PANTHER" id="PTHR22911:SF137">
    <property type="entry name" value="SOLUTE CARRIER FAMILY 35 MEMBER G2-RELATED"/>
    <property type="match status" value="1"/>
</dbReference>
<evidence type="ECO:0000256" key="2">
    <source>
        <dbReference type="ARBA" id="ARBA00007362"/>
    </source>
</evidence>
<dbReference type="EMBL" id="JADCSA010000013">
    <property type="protein sequence ID" value="MBE7325578.1"/>
    <property type="molecule type" value="Genomic_DNA"/>
</dbReference>
<evidence type="ECO:0000256" key="6">
    <source>
        <dbReference type="ARBA" id="ARBA00022989"/>
    </source>
</evidence>
<dbReference type="PANTHER" id="PTHR22911">
    <property type="entry name" value="ACYL-MALONYL CONDENSING ENZYME-RELATED"/>
    <property type="match status" value="1"/>
</dbReference>
<feature type="transmembrane region" description="Helical" evidence="8">
    <location>
        <begin position="142"/>
        <end position="158"/>
    </location>
</feature>
<gene>
    <name evidence="10" type="primary">rarD</name>
    <name evidence="10" type="ORF">IEQ44_13040</name>
</gene>
<protein>
    <submittedName>
        <fullName evidence="10">EamA family transporter RarD</fullName>
    </submittedName>
</protein>
<evidence type="ECO:0000256" key="4">
    <source>
        <dbReference type="ARBA" id="ARBA00022475"/>
    </source>
</evidence>
<keyword evidence="5 8" id="KW-0812">Transmembrane</keyword>
<evidence type="ECO:0000313" key="10">
    <source>
        <dbReference type="EMBL" id="MBE7325578.1"/>
    </source>
</evidence>
<keyword evidence="6 8" id="KW-1133">Transmembrane helix</keyword>
<dbReference type="Pfam" id="PF00892">
    <property type="entry name" value="EamA"/>
    <property type="match status" value="1"/>
</dbReference>
<dbReference type="Proteomes" id="UP000756387">
    <property type="component" value="Unassembled WGS sequence"/>
</dbReference>
<evidence type="ECO:0000313" key="11">
    <source>
        <dbReference type="Proteomes" id="UP000756387"/>
    </source>
</evidence>
<comment type="subcellular location">
    <subcellularLocation>
        <location evidence="1">Cell membrane</location>
        <topology evidence="1">Multi-pass membrane protein</topology>
    </subcellularLocation>
</comment>
<evidence type="ECO:0000256" key="7">
    <source>
        <dbReference type="ARBA" id="ARBA00023136"/>
    </source>
</evidence>
<comment type="caution">
    <text evidence="10">The sequence shown here is derived from an EMBL/GenBank/DDBJ whole genome shotgun (WGS) entry which is preliminary data.</text>
</comment>
<sequence>MVAGVAAYVIWGLFPLYWPLLEPASATEILAHRIFWSAVCMVVVVVALRRWRRLQPLVRDRRRLALLTVAAVVITVNWGVYIWAANNGHVVDASLGYFINPLFSVALGVFVLGERLRPLQWIAVAIAVVAVVVLTVGVGRPPWIALLLAASFGTYGLAKKKAAAGAFESLTVETLLLTPFALAYVVWLTSVGTATFGTQGPGHAALLVLAGAVTAVPLVLFGAAATRMTLASLGLLQYLAPILQFALGVWWLGEAMPTVRWVGFALVWVALVVFTTEALMHHRRRQLLLAAESSAA</sequence>
<feature type="transmembrane region" description="Helical" evidence="8">
    <location>
        <begin position="95"/>
        <end position="112"/>
    </location>
</feature>
<proteinExistence type="inferred from homology"/>
<dbReference type="InterPro" id="IPR004626">
    <property type="entry name" value="RarD"/>
</dbReference>
<dbReference type="NCBIfam" id="TIGR00688">
    <property type="entry name" value="rarD"/>
    <property type="match status" value="1"/>
</dbReference>
<feature type="transmembrane region" description="Helical" evidence="8">
    <location>
        <begin position="170"/>
        <end position="190"/>
    </location>
</feature>
<reference evidence="10 11" key="1">
    <citation type="submission" date="2020-10" db="EMBL/GenBank/DDBJ databases">
        <title>Nocardioides sp. isolated from sludge.</title>
        <authorList>
            <person name="Zhang X."/>
        </authorList>
    </citation>
    <scope>NUCLEOTIDE SEQUENCE [LARGE SCALE GENOMIC DNA]</scope>
    <source>
        <strain evidence="10 11">Y6</strain>
    </source>
</reference>
<feature type="transmembrane region" description="Helical" evidence="8">
    <location>
        <begin position="33"/>
        <end position="52"/>
    </location>
</feature>
<dbReference type="InterPro" id="IPR000620">
    <property type="entry name" value="EamA_dom"/>
</dbReference>
<keyword evidence="3" id="KW-0813">Transport</keyword>
<keyword evidence="11" id="KW-1185">Reference proteome</keyword>
<dbReference type="SUPFAM" id="SSF103481">
    <property type="entry name" value="Multidrug resistance efflux transporter EmrE"/>
    <property type="match status" value="2"/>
</dbReference>
<evidence type="ECO:0000259" key="9">
    <source>
        <dbReference type="Pfam" id="PF00892"/>
    </source>
</evidence>
<feature type="transmembrane region" description="Helical" evidence="8">
    <location>
        <begin position="5"/>
        <end position="21"/>
    </location>
</feature>
<feature type="transmembrane region" description="Helical" evidence="8">
    <location>
        <begin position="259"/>
        <end position="280"/>
    </location>
</feature>
<dbReference type="InterPro" id="IPR037185">
    <property type="entry name" value="EmrE-like"/>
</dbReference>
<feature type="transmembrane region" description="Helical" evidence="8">
    <location>
        <begin position="64"/>
        <end position="83"/>
    </location>
</feature>
<accession>A0ABR9RVN8</accession>
<evidence type="ECO:0000256" key="3">
    <source>
        <dbReference type="ARBA" id="ARBA00022448"/>
    </source>
</evidence>
<feature type="transmembrane region" description="Helical" evidence="8">
    <location>
        <begin position="119"/>
        <end position="136"/>
    </location>
</feature>
<evidence type="ECO:0000256" key="1">
    <source>
        <dbReference type="ARBA" id="ARBA00004651"/>
    </source>
</evidence>
<name>A0ABR9RVN8_9ACTN</name>